<evidence type="ECO:0000256" key="2">
    <source>
        <dbReference type="ARBA" id="ARBA00021245"/>
    </source>
</evidence>
<dbReference type="GO" id="GO:0006352">
    <property type="term" value="P:DNA-templated transcription initiation"/>
    <property type="evidence" value="ECO:0007669"/>
    <property type="project" value="InterPro"/>
</dbReference>
<accession>A0A9Q2CZJ1</accession>
<reference evidence="7 8" key="1">
    <citation type="submission" date="2020-08" db="EMBL/GenBank/DDBJ databases">
        <title>Genomic Encyclopedia of Type Strains, Phase IV (KMG-IV): sequencing the most valuable type-strain genomes for metagenomic binning, comparative biology and taxonomic classification.</title>
        <authorList>
            <person name="Goeker M."/>
        </authorList>
    </citation>
    <scope>NUCLEOTIDE SEQUENCE [LARGE SCALE GENOMIC DNA]</scope>
    <source>
        <strain evidence="7 8">DSM 19163</strain>
    </source>
</reference>
<evidence type="ECO:0000313" key="8">
    <source>
        <dbReference type="Proteomes" id="UP000579136"/>
    </source>
</evidence>
<evidence type="ECO:0000256" key="3">
    <source>
        <dbReference type="ARBA" id="ARBA00023015"/>
    </source>
</evidence>
<keyword evidence="7" id="KW-0548">Nucleotidyltransferase</keyword>
<dbReference type="GO" id="GO:0016779">
    <property type="term" value="F:nucleotidyltransferase activity"/>
    <property type="evidence" value="ECO:0007669"/>
    <property type="project" value="UniProtKB-KW"/>
</dbReference>
<protein>
    <recommendedName>
        <fullName evidence="2">RNA polymerase sigma factor SigS</fullName>
    </recommendedName>
</protein>
<keyword evidence="4" id="KW-0804">Transcription</keyword>
<dbReference type="InterPro" id="IPR007627">
    <property type="entry name" value="RNA_pol_sigma70_r2"/>
</dbReference>
<keyword evidence="7" id="KW-0808">Transferase</keyword>
<dbReference type="SUPFAM" id="SSF88946">
    <property type="entry name" value="Sigma2 domain of RNA polymerase sigma factors"/>
    <property type="match status" value="1"/>
</dbReference>
<sequence>MEIITSYEPMIRSIINKLNILYDIDEYMQIGRLAVYEALKKHDKTKCKESQFVYTMIYQRMIDEIRRESKRQDRFTITEDTILDTFSTKFSDIDFYLIGVKDKLTDREYAWLTMTLDGYALVEIAKYLNVSISTAKNIRKSARKTLYSHFY</sequence>
<dbReference type="InterPro" id="IPR013325">
    <property type="entry name" value="RNA_pol_sigma_r2"/>
</dbReference>
<comment type="caution">
    <text evidence="7">The sequence shown here is derived from an EMBL/GenBank/DDBJ whole genome shotgun (WGS) entry which is preliminary data.</text>
</comment>
<dbReference type="Proteomes" id="UP000579136">
    <property type="component" value="Unassembled WGS sequence"/>
</dbReference>
<dbReference type="InterPro" id="IPR036388">
    <property type="entry name" value="WH-like_DNA-bd_sf"/>
</dbReference>
<dbReference type="GO" id="GO:0003700">
    <property type="term" value="F:DNA-binding transcription factor activity"/>
    <property type="evidence" value="ECO:0007669"/>
    <property type="project" value="InterPro"/>
</dbReference>
<dbReference type="GO" id="GO:0000428">
    <property type="term" value="C:DNA-directed RNA polymerase complex"/>
    <property type="evidence" value="ECO:0007669"/>
    <property type="project" value="UniProtKB-KW"/>
</dbReference>
<evidence type="ECO:0000256" key="1">
    <source>
        <dbReference type="ARBA" id="ARBA00007788"/>
    </source>
</evidence>
<comment type="function">
    <text evidence="5">Sigma factors are initiation factors that promote the attachment of RNA polymerase to specific initiation sites and are then released. Sigma-S contributes to the protection against external stress, thus playing a role in cellular fitness and survival.</text>
</comment>
<name>A0A9Q2CZJ1_9STAP</name>
<dbReference type="Pfam" id="PF04542">
    <property type="entry name" value="Sigma70_r2"/>
    <property type="match status" value="1"/>
</dbReference>
<evidence type="ECO:0000259" key="6">
    <source>
        <dbReference type="Pfam" id="PF04542"/>
    </source>
</evidence>
<keyword evidence="3" id="KW-0805">Transcription regulation</keyword>
<proteinExistence type="inferred from homology"/>
<evidence type="ECO:0000313" key="7">
    <source>
        <dbReference type="EMBL" id="MBB5175875.1"/>
    </source>
</evidence>
<keyword evidence="8" id="KW-1185">Reference proteome</keyword>
<dbReference type="InterPro" id="IPR014284">
    <property type="entry name" value="RNA_pol_sigma-70_dom"/>
</dbReference>
<evidence type="ECO:0000256" key="4">
    <source>
        <dbReference type="ARBA" id="ARBA00023163"/>
    </source>
</evidence>
<dbReference type="EMBL" id="JACHHF010000003">
    <property type="protein sequence ID" value="MBB5175875.1"/>
    <property type="molecule type" value="Genomic_DNA"/>
</dbReference>
<keyword evidence="7" id="KW-0240">DNA-directed RNA polymerase</keyword>
<evidence type="ECO:0000256" key="5">
    <source>
        <dbReference type="ARBA" id="ARBA00024701"/>
    </source>
</evidence>
<dbReference type="Gene3D" id="1.10.1740.10">
    <property type="match status" value="1"/>
</dbReference>
<comment type="similarity">
    <text evidence="1">Belongs to the sigma-70 factor family.</text>
</comment>
<dbReference type="AlphaFoldDB" id="A0A9Q2CZJ1"/>
<gene>
    <name evidence="7" type="ORF">HNQ45_000750</name>
</gene>
<dbReference type="SUPFAM" id="SSF46894">
    <property type="entry name" value="C-terminal effector domain of the bipartite response regulators"/>
    <property type="match status" value="1"/>
</dbReference>
<dbReference type="Gene3D" id="1.10.10.10">
    <property type="entry name" value="Winged helix-like DNA-binding domain superfamily/Winged helix DNA-binding domain"/>
    <property type="match status" value="1"/>
</dbReference>
<feature type="domain" description="RNA polymerase sigma-70 region 2" evidence="6">
    <location>
        <begin position="4"/>
        <end position="70"/>
    </location>
</feature>
<dbReference type="InterPro" id="IPR016032">
    <property type="entry name" value="Sig_transdc_resp-reg_C-effctor"/>
</dbReference>
<organism evidence="7 8">
    <name type="scientific">Nosocomiicoccus ampullae</name>
    <dbReference type="NCBI Taxonomy" id="489910"/>
    <lineage>
        <taxon>Bacteria</taxon>
        <taxon>Bacillati</taxon>
        <taxon>Bacillota</taxon>
        <taxon>Bacilli</taxon>
        <taxon>Bacillales</taxon>
        <taxon>Staphylococcaceae</taxon>
        <taxon>Nosocomiicoccus</taxon>
    </lineage>
</organism>
<dbReference type="GO" id="GO:0003677">
    <property type="term" value="F:DNA binding"/>
    <property type="evidence" value="ECO:0007669"/>
    <property type="project" value="InterPro"/>
</dbReference>
<dbReference type="RefSeq" id="WP_183673564.1">
    <property type="nucleotide sequence ID" value="NZ_CBCRYX010000002.1"/>
</dbReference>
<dbReference type="NCBIfam" id="TIGR02937">
    <property type="entry name" value="sigma70-ECF"/>
    <property type="match status" value="1"/>
</dbReference>